<reference evidence="2 3" key="1">
    <citation type="submission" date="2016-02" db="EMBL/GenBank/DDBJ databases">
        <title>Genome sequence of Clostridium thermobutyricum DSM 4928.</title>
        <authorList>
            <person name="Poehlein A."/>
            <person name="Daniel R."/>
        </authorList>
    </citation>
    <scope>NUCLEOTIDE SEQUENCE [LARGE SCALE GENOMIC DNA]</scope>
    <source>
        <strain evidence="2 3">DSM 4928</strain>
    </source>
</reference>
<dbReference type="Proteomes" id="UP000191448">
    <property type="component" value="Unassembled WGS sequence"/>
</dbReference>
<comment type="caution">
    <text evidence="2">The sequence shown here is derived from an EMBL/GenBank/DDBJ whole genome shotgun (WGS) entry which is preliminary data.</text>
</comment>
<dbReference type="AlphaFoldDB" id="A0A1V4SZI3"/>
<evidence type="ECO:0000313" key="3">
    <source>
        <dbReference type="Proteomes" id="UP000191448"/>
    </source>
</evidence>
<dbReference type="EMBL" id="LTAY01000023">
    <property type="protein sequence ID" value="OPX49515.1"/>
    <property type="molecule type" value="Genomic_DNA"/>
</dbReference>
<name>A0A1V4SZI3_9CLOT</name>
<dbReference type="InterPro" id="IPR043519">
    <property type="entry name" value="NT_sf"/>
</dbReference>
<dbReference type="SUPFAM" id="SSF81301">
    <property type="entry name" value="Nucleotidyltransferase"/>
    <property type="match status" value="1"/>
</dbReference>
<proteinExistence type="predicted"/>
<organism evidence="2 3">
    <name type="scientific">Clostridium thermobutyricum DSM 4928</name>
    <dbReference type="NCBI Taxonomy" id="1121339"/>
    <lineage>
        <taxon>Bacteria</taxon>
        <taxon>Bacillati</taxon>
        <taxon>Bacillota</taxon>
        <taxon>Clostridia</taxon>
        <taxon>Eubacteriales</taxon>
        <taxon>Clostridiaceae</taxon>
        <taxon>Clostridium</taxon>
    </lineage>
</organism>
<evidence type="ECO:0000259" key="1">
    <source>
        <dbReference type="Pfam" id="PF18765"/>
    </source>
</evidence>
<sequence length="134" mass="16146">MRKEPIEERKLADLKGIKNKNIISLATFGSFNTKYWRNGFSDIDILVLIEHRNDVMEEFDIEDEITPILEKHFEYNKIHLTFLEMKEFDTVFARQYIDSKDKLILNELKEMDFRIYVNKYIRNNKHLSRGLKGE</sequence>
<gene>
    <name evidence="2" type="ORF">CLTHE_06120</name>
</gene>
<dbReference type="InterPro" id="IPR041633">
    <property type="entry name" value="Polbeta"/>
</dbReference>
<dbReference type="Gene3D" id="3.30.460.10">
    <property type="entry name" value="Beta Polymerase, domain 2"/>
    <property type="match status" value="1"/>
</dbReference>
<keyword evidence="2" id="KW-0808">Transferase</keyword>
<feature type="domain" description="Polymerase beta nucleotidyltransferase" evidence="1">
    <location>
        <begin position="18"/>
        <end position="102"/>
    </location>
</feature>
<accession>A0A1V4SZI3</accession>
<dbReference type="RefSeq" id="WP_080021954.1">
    <property type="nucleotide sequence ID" value="NZ_LTAY01000023.1"/>
</dbReference>
<dbReference type="GO" id="GO:0016740">
    <property type="term" value="F:transferase activity"/>
    <property type="evidence" value="ECO:0007669"/>
    <property type="project" value="UniProtKB-KW"/>
</dbReference>
<evidence type="ECO:0000313" key="2">
    <source>
        <dbReference type="EMBL" id="OPX49515.1"/>
    </source>
</evidence>
<dbReference type="Pfam" id="PF18765">
    <property type="entry name" value="Polbeta"/>
    <property type="match status" value="1"/>
</dbReference>
<dbReference type="OrthoDB" id="1926603at2"/>
<protein>
    <submittedName>
        <fullName evidence="2">Nucleotidyltransferase domain protein</fullName>
    </submittedName>
</protein>